<feature type="domain" description="DUF6598" evidence="1">
    <location>
        <begin position="125"/>
        <end position="359"/>
    </location>
</feature>
<sequence>MAGGGGGGGFDDLAVAEEEWADLEPFFFDEAVAVAEHAAAEERRRQKEAKEARKKAEYDRRLQAHQDALERITDYCPKDRRTYFTRFYLADLSKFDLDEESPFGPMRYTNTYTGDGNWFAPVTSANILSVKIVSSDVGFPIKVYGTVIARDSLDYKCVSLFNRDEHHCQLIDSEDDELILTGPKRGLVLVDAIYVEIDLKIKGDCGQQDRELSKGYIMVDGIRRKPCEKMVVERDSLDSKLSTVEVMFAVVKRSTEATITIDVVQGEFEGKITAHTTSIQNSLVLYDSRVAGKVTGDGTRSIQLLRSSVVVCVHEVLIVSAVVGTSGDETQHTVEFNPAVNGGDEAEIACGSFKMVVKVYWSVMSSRHS</sequence>
<dbReference type="PANTHER" id="PTHR33065:SF64">
    <property type="entry name" value="OS05G0109100 PROTEIN"/>
    <property type="match status" value="1"/>
</dbReference>
<organism evidence="2 3">
    <name type="scientific">Digitaria exilis</name>
    <dbReference type="NCBI Taxonomy" id="1010633"/>
    <lineage>
        <taxon>Eukaryota</taxon>
        <taxon>Viridiplantae</taxon>
        <taxon>Streptophyta</taxon>
        <taxon>Embryophyta</taxon>
        <taxon>Tracheophyta</taxon>
        <taxon>Spermatophyta</taxon>
        <taxon>Magnoliopsida</taxon>
        <taxon>Liliopsida</taxon>
        <taxon>Poales</taxon>
        <taxon>Poaceae</taxon>
        <taxon>PACMAD clade</taxon>
        <taxon>Panicoideae</taxon>
        <taxon>Panicodae</taxon>
        <taxon>Paniceae</taxon>
        <taxon>Anthephorinae</taxon>
        <taxon>Digitaria</taxon>
    </lineage>
</organism>
<dbReference type="Pfam" id="PF20241">
    <property type="entry name" value="DUF6598"/>
    <property type="match status" value="1"/>
</dbReference>
<evidence type="ECO:0000313" key="2">
    <source>
        <dbReference type="EMBL" id="KAF8725625.1"/>
    </source>
</evidence>
<protein>
    <recommendedName>
        <fullName evidence="1">DUF6598 domain-containing protein</fullName>
    </recommendedName>
</protein>
<dbReference type="EMBL" id="JACEFO010001653">
    <property type="protein sequence ID" value="KAF8725625.1"/>
    <property type="molecule type" value="Genomic_DNA"/>
</dbReference>
<evidence type="ECO:0000259" key="1">
    <source>
        <dbReference type="Pfam" id="PF20241"/>
    </source>
</evidence>
<dbReference type="InterPro" id="IPR046533">
    <property type="entry name" value="DUF6598"/>
</dbReference>
<gene>
    <name evidence="2" type="ORF">HU200_020166</name>
</gene>
<dbReference type="Proteomes" id="UP000636709">
    <property type="component" value="Unassembled WGS sequence"/>
</dbReference>
<keyword evidence="3" id="KW-1185">Reference proteome</keyword>
<dbReference type="AlphaFoldDB" id="A0A835F1E5"/>
<proteinExistence type="predicted"/>
<accession>A0A835F1E5</accession>
<reference evidence="2" key="1">
    <citation type="submission" date="2020-07" db="EMBL/GenBank/DDBJ databases">
        <title>Genome sequence and genetic diversity analysis of an under-domesticated orphan crop, white fonio (Digitaria exilis).</title>
        <authorList>
            <person name="Bennetzen J.L."/>
            <person name="Chen S."/>
            <person name="Ma X."/>
            <person name="Wang X."/>
            <person name="Yssel A.E.J."/>
            <person name="Chaluvadi S.R."/>
            <person name="Johnson M."/>
            <person name="Gangashetty P."/>
            <person name="Hamidou F."/>
            <person name="Sanogo M.D."/>
            <person name="Zwaenepoel A."/>
            <person name="Wallace J."/>
            <person name="Van De Peer Y."/>
            <person name="Van Deynze A."/>
        </authorList>
    </citation>
    <scope>NUCLEOTIDE SEQUENCE</scope>
    <source>
        <tissue evidence="2">Leaves</tissue>
    </source>
</reference>
<name>A0A835F1E5_9POAL</name>
<dbReference type="PANTHER" id="PTHR33065">
    <property type="entry name" value="OS07G0486400 PROTEIN"/>
    <property type="match status" value="1"/>
</dbReference>
<evidence type="ECO:0000313" key="3">
    <source>
        <dbReference type="Proteomes" id="UP000636709"/>
    </source>
</evidence>
<comment type="caution">
    <text evidence="2">The sequence shown here is derived from an EMBL/GenBank/DDBJ whole genome shotgun (WGS) entry which is preliminary data.</text>
</comment>
<dbReference type="OrthoDB" id="631772at2759"/>